<sequence length="128" mass="13864">MGHQDSNSSDFSAKFSTLNMNAMEFVPSFAYSGATTATVAANNDEPADSWDTEKEPNDEEEAELEEGEGEVVQKTSKKKRPEVDDDDEVKKGHVSDVFIGHGDAGKSTIGGQIMTLTGMIDKRTTRST</sequence>
<gene>
    <name evidence="2" type="ORF">HERILL_LOCUS10419</name>
</gene>
<dbReference type="AlphaFoldDB" id="A0A7R8YZF7"/>
<dbReference type="InParanoid" id="A0A7R8YZF7"/>
<feature type="compositionally biased region" description="Acidic residues" evidence="1">
    <location>
        <begin position="45"/>
        <end position="69"/>
    </location>
</feature>
<feature type="region of interest" description="Disordered" evidence="1">
    <location>
        <begin position="40"/>
        <end position="109"/>
    </location>
</feature>
<evidence type="ECO:0000313" key="2">
    <source>
        <dbReference type="EMBL" id="CAD7087736.1"/>
    </source>
</evidence>
<accession>A0A7R8YZF7</accession>
<organism evidence="2 3">
    <name type="scientific">Hermetia illucens</name>
    <name type="common">Black soldier fly</name>
    <dbReference type="NCBI Taxonomy" id="343691"/>
    <lineage>
        <taxon>Eukaryota</taxon>
        <taxon>Metazoa</taxon>
        <taxon>Ecdysozoa</taxon>
        <taxon>Arthropoda</taxon>
        <taxon>Hexapoda</taxon>
        <taxon>Insecta</taxon>
        <taxon>Pterygota</taxon>
        <taxon>Neoptera</taxon>
        <taxon>Endopterygota</taxon>
        <taxon>Diptera</taxon>
        <taxon>Brachycera</taxon>
        <taxon>Stratiomyomorpha</taxon>
        <taxon>Stratiomyidae</taxon>
        <taxon>Hermetiinae</taxon>
        <taxon>Hermetia</taxon>
    </lineage>
</organism>
<dbReference type="InterPro" id="IPR009818">
    <property type="entry name" value="PAM2_motif"/>
</dbReference>
<evidence type="ECO:0008006" key="4">
    <source>
        <dbReference type="Google" id="ProtNLM"/>
    </source>
</evidence>
<reference evidence="2 3" key="1">
    <citation type="submission" date="2020-11" db="EMBL/GenBank/DDBJ databases">
        <authorList>
            <person name="Wallbank WR R."/>
            <person name="Pardo Diaz C."/>
            <person name="Kozak K."/>
            <person name="Martin S."/>
            <person name="Jiggins C."/>
            <person name="Moest M."/>
            <person name="Warren A I."/>
            <person name="Generalovic N T."/>
            <person name="Byers J.R.P. K."/>
            <person name="Montejo-Kovacevich G."/>
            <person name="Yen C E."/>
        </authorList>
    </citation>
    <scope>NUCLEOTIDE SEQUENCE [LARGE SCALE GENOMIC DNA]</scope>
</reference>
<evidence type="ECO:0000256" key="1">
    <source>
        <dbReference type="SAM" id="MobiDB-lite"/>
    </source>
</evidence>
<dbReference type="Proteomes" id="UP000594454">
    <property type="component" value="Chromosome 4"/>
</dbReference>
<dbReference type="EMBL" id="LR899012">
    <property type="protein sequence ID" value="CAD7087736.1"/>
    <property type="molecule type" value="Genomic_DNA"/>
</dbReference>
<proteinExistence type="predicted"/>
<name>A0A7R8YZF7_HERIL</name>
<protein>
    <recommendedName>
        <fullName evidence="4">Tr-type G domain-containing protein</fullName>
    </recommendedName>
</protein>
<dbReference type="SUPFAM" id="SSF52540">
    <property type="entry name" value="P-loop containing nucleoside triphosphate hydrolases"/>
    <property type="match status" value="1"/>
</dbReference>
<dbReference type="Gene3D" id="3.40.50.300">
    <property type="entry name" value="P-loop containing nucleotide triphosphate hydrolases"/>
    <property type="match status" value="1"/>
</dbReference>
<evidence type="ECO:0000313" key="3">
    <source>
        <dbReference type="Proteomes" id="UP000594454"/>
    </source>
</evidence>
<dbReference type="InterPro" id="IPR027417">
    <property type="entry name" value="P-loop_NTPase"/>
</dbReference>
<keyword evidence="3" id="KW-1185">Reference proteome</keyword>
<dbReference type="Pfam" id="PF07145">
    <property type="entry name" value="PAM2"/>
    <property type="match status" value="1"/>
</dbReference>